<accession>A0ABW9H1T7</accession>
<keyword evidence="1" id="KW-0812">Transmembrane</keyword>
<evidence type="ECO:0000256" key="1">
    <source>
        <dbReference type="SAM" id="Phobius"/>
    </source>
</evidence>
<gene>
    <name evidence="2" type="ORF">ACKQTC_07915</name>
</gene>
<keyword evidence="3" id="KW-1185">Reference proteome</keyword>
<dbReference type="Proteomes" id="UP001631949">
    <property type="component" value="Unassembled WGS sequence"/>
</dbReference>
<name>A0ABW9H1T7_9FIRM</name>
<organism evidence="2 3">
    <name type="scientific">Peptococcus simiae</name>
    <dbReference type="NCBI Taxonomy" id="1643805"/>
    <lineage>
        <taxon>Bacteria</taxon>
        <taxon>Bacillati</taxon>
        <taxon>Bacillota</taxon>
        <taxon>Clostridia</taxon>
        <taxon>Eubacteriales</taxon>
        <taxon>Peptococcaceae</taxon>
        <taxon>Peptococcus</taxon>
    </lineage>
</organism>
<sequence>MRRLPYLFLVLILAALGSILAFRLNQAGPFPASPLTFIGGTGAILLACTGSGVCARRAFGPPVAGRPVWAILLYAVLVLHLGLLALPVGFPGSTYARLAESYFRLTLQVKPVLYLLAYTAGWLTGPVVDRPPAKKA</sequence>
<keyword evidence="1" id="KW-1133">Transmembrane helix</keyword>
<evidence type="ECO:0000313" key="3">
    <source>
        <dbReference type="Proteomes" id="UP001631949"/>
    </source>
</evidence>
<evidence type="ECO:0000313" key="2">
    <source>
        <dbReference type="EMBL" id="MFM9414292.1"/>
    </source>
</evidence>
<dbReference type="EMBL" id="JBJUVG010000013">
    <property type="protein sequence ID" value="MFM9414292.1"/>
    <property type="molecule type" value="Genomic_DNA"/>
</dbReference>
<feature type="transmembrane region" description="Helical" evidence="1">
    <location>
        <begin position="67"/>
        <end position="91"/>
    </location>
</feature>
<dbReference type="RefSeq" id="WP_408977907.1">
    <property type="nucleotide sequence ID" value="NZ_JBJUVG010000013.1"/>
</dbReference>
<protein>
    <submittedName>
        <fullName evidence="2">Uncharacterized protein</fullName>
    </submittedName>
</protein>
<reference evidence="2 3" key="1">
    <citation type="journal article" date="2016" name="Int. J. Syst. Evol. Microbiol.">
        <title>Peptococcus simiae sp. nov., isolated from rhesus macaque faeces and emended description of the genus Peptococcus.</title>
        <authorList>
            <person name="Shkoporov A.N."/>
            <person name="Efimov B.A."/>
            <person name="Kondova I."/>
            <person name="Ouwerling B."/>
            <person name="Chaplin A.V."/>
            <person name="Shcherbakova V.A."/>
            <person name="Langermans J.A.M."/>
        </authorList>
    </citation>
    <scope>NUCLEOTIDE SEQUENCE [LARGE SCALE GENOMIC DNA]</scope>
    <source>
        <strain evidence="2 3">M108</strain>
    </source>
</reference>
<feature type="transmembrane region" description="Helical" evidence="1">
    <location>
        <begin position="37"/>
        <end position="55"/>
    </location>
</feature>
<comment type="caution">
    <text evidence="2">The sequence shown here is derived from an EMBL/GenBank/DDBJ whole genome shotgun (WGS) entry which is preliminary data.</text>
</comment>
<keyword evidence="1" id="KW-0472">Membrane</keyword>
<feature type="transmembrane region" description="Helical" evidence="1">
    <location>
        <begin position="111"/>
        <end position="128"/>
    </location>
</feature>
<proteinExistence type="predicted"/>